<dbReference type="AlphaFoldDB" id="A0A6P7TYK3"/>
<feature type="compositionally biased region" description="Basic residues" evidence="7">
    <location>
        <begin position="168"/>
        <end position="177"/>
    </location>
</feature>
<comment type="subcellular location">
    <subcellularLocation>
        <location evidence="1 6">Nucleus</location>
        <location evidence="1 6">Nucleolus</location>
    </subcellularLocation>
</comment>
<keyword evidence="8" id="KW-1185">Reference proteome</keyword>
<dbReference type="Pfam" id="PF06102">
    <property type="entry name" value="RRP36"/>
    <property type="match status" value="1"/>
</dbReference>
<keyword evidence="6" id="KW-0687">Ribonucleoprotein</keyword>
<evidence type="ECO:0000256" key="2">
    <source>
        <dbReference type="ARBA" id="ARBA00009418"/>
    </source>
</evidence>
<reference evidence="9" key="1">
    <citation type="submission" date="2025-08" db="UniProtKB">
        <authorList>
            <consortium name="RefSeq"/>
        </authorList>
    </citation>
    <scope>IDENTIFICATION</scope>
</reference>
<feature type="region of interest" description="Disordered" evidence="7">
    <location>
        <begin position="1"/>
        <end position="52"/>
    </location>
</feature>
<gene>
    <name evidence="9" type="primary">LOC115228595</name>
</gene>
<evidence type="ECO:0000256" key="3">
    <source>
        <dbReference type="ARBA" id="ARBA00022517"/>
    </source>
</evidence>
<evidence type="ECO:0000256" key="6">
    <source>
        <dbReference type="RuleBase" id="RU368027"/>
    </source>
</evidence>
<evidence type="ECO:0000313" key="9">
    <source>
        <dbReference type="RefSeq" id="XP_029655015.1"/>
    </source>
</evidence>
<sequence length="186" mass="21945">MLGCKKPIKNLGNSKNEGPLEMSSKKPKKRVPDYNVEHKGGIDPRFHENSTQYGPALTANAYKFVGDLMKEESKILKNRLKDQEISQEEREGILEIFSRRKQQKATDKNLSYEKKVNSDLRKMQIEMYEKGLKPRFITKKEKSELVKQEKMKSVSKSKNTLSKYLQRKERRNRIKDRKKYEFLNSD</sequence>
<dbReference type="RefSeq" id="XP_029655015.1">
    <property type="nucleotide sequence ID" value="XM_029799155.1"/>
</dbReference>
<feature type="compositionally biased region" description="Basic and acidic residues" evidence="7">
    <location>
        <begin position="30"/>
        <end position="48"/>
    </location>
</feature>
<dbReference type="Proteomes" id="UP000515154">
    <property type="component" value="Unplaced"/>
</dbReference>
<comment type="function">
    <text evidence="6">Component of the 90S pre-ribosome involved in the maturation of rRNAs. Required for early cleavages of the pre-RNAs in the 40S ribosomal subunit maturation pathway.</text>
</comment>
<comment type="subunit">
    <text evidence="6">Associates with 90S and pre-40S pre-ribosomal particles.</text>
</comment>
<feature type="region of interest" description="Disordered" evidence="7">
    <location>
        <begin position="147"/>
        <end position="186"/>
    </location>
</feature>
<dbReference type="PANTHER" id="PTHR21738:SF0">
    <property type="entry name" value="RIBOSOMAL RNA PROCESSING PROTEIN 36 HOMOLOG"/>
    <property type="match status" value="1"/>
</dbReference>
<keyword evidence="3 6" id="KW-0690">Ribosome biogenesis</keyword>
<keyword evidence="5 6" id="KW-0539">Nucleus</keyword>
<dbReference type="KEGG" id="osn:115228595"/>
<dbReference type="GO" id="GO:0000462">
    <property type="term" value="P:maturation of SSU-rRNA from tricistronic rRNA transcript (SSU-rRNA, 5.8S rRNA, LSU-rRNA)"/>
    <property type="evidence" value="ECO:0007669"/>
    <property type="project" value="TreeGrafter"/>
</dbReference>
<dbReference type="GO" id="GO:0005730">
    <property type="term" value="C:nucleolus"/>
    <property type="evidence" value="ECO:0007669"/>
    <property type="project" value="UniProtKB-SubCell"/>
</dbReference>
<name>A0A6P7TYK3_9MOLL</name>
<proteinExistence type="inferred from homology"/>
<evidence type="ECO:0000256" key="4">
    <source>
        <dbReference type="ARBA" id="ARBA00022552"/>
    </source>
</evidence>
<keyword evidence="4 6" id="KW-0698">rRNA processing</keyword>
<accession>A0A6P7TYK3</accession>
<evidence type="ECO:0000256" key="7">
    <source>
        <dbReference type="SAM" id="MobiDB-lite"/>
    </source>
</evidence>
<evidence type="ECO:0000256" key="1">
    <source>
        <dbReference type="ARBA" id="ARBA00004604"/>
    </source>
</evidence>
<dbReference type="InterPro" id="IPR009292">
    <property type="entry name" value="RRP36"/>
</dbReference>
<dbReference type="GO" id="GO:0030686">
    <property type="term" value="C:90S preribosome"/>
    <property type="evidence" value="ECO:0007669"/>
    <property type="project" value="TreeGrafter"/>
</dbReference>
<dbReference type="PANTHER" id="PTHR21738">
    <property type="entry name" value="RIBOSOMAL RNA PROCESSING PROTEIN 36 HOMOLOG"/>
    <property type="match status" value="1"/>
</dbReference>
<evidence type="ECO:0000313" key="8">
    <source>
        <dbReference type="Proteomes" id="UP000515154"/>
    </source>
</evidence>
<comment type="similarity">
    <text evidence="2 6">Belongs to the RRP36 family.</text>
</comment>
<organism evidence="8 9">
    <name type="scientific">Octopus sinensis</name>
    <name type="common">East Asian common octopus</name>
    <dbReference type="NCBI Taxonomy" id="2607531"/>
    <lineage>
        <taxon>Eukaryota</taxon>
        <taxon>Metazoa</taxon>
        <taxon>Spiralia</taxon>
        <taxon>Lophotrochozoa</taxon>
        <taxon>Mollusca</taxon>
        <taxon>Cephalopoda</taxon>
        <taxon>Coleoidea</taxon>
        <taxon>Octopodiformes</taxon>
        <taxon>Octopoda</taxon>
        <taxon>Incirrata</taxon>
        <taxon>Octopodidae</taxon>
        <taxon>Octopus</taxon>
    </lineage>
</organism>
<protein>
    <recommendedName>
        <fullName evidence="6">rRNA biogenesis protein RRP36</fullName>
    </recommendedName>
</protein>
<evidence type="ECO:0000256" key="5">
    <source>
        <dbReference type="ARBA" id="ARBA00023242"/>
    </source>
</evidence>
<feature type="compositionally biased region" description="Polar residues" evidence="7">
    <location>
        <begin position="154"/>
        <end position="163"/>
    </location>
</feature>